<dbReference type="InterPro" id="IPR017871">
    <property type="entry name" value="ABC_transporter-like_CS"/>
</dbReference>
<dbReference type="InterPro" id="IPR027417">
    <property type="entry name" value="P-loop_NTPase"/>
</dbReference>
<keyword evidence="5 10" id="KW-0547">Nucleotide-binding</keyword>
<keyword evidence="7" id="KW-1278">Translocase</keyword>
<evidence type="ECO:0000256" key="10">
    <source>
        <dbReference type="RuleBase" id="RU364103"/>
    </source>
</evidence>
<keyword evidence="6 10" id="KW-0067">ATP-binding</keyword>
<dbReference type="PANTHER" id="PTHR43553">
    <property type="entry name" value="HEAVY METAL TRANSPORTER"/>
    <property type="match status" value="1"/>
</dbReference>
<evidence type="ECO:0000256" key="5">
    <source>
        <dbReference type="ARBA" id="ARBA00022741"/>
    </source>
</evidence>
<evidence type="ECO:0000256" key="7">
    <source>
        <dbReference type="ARBA" id="ARBA00022967"/>
    </source>
</evidence>
<evidence type="ECO:0000259" key="11">
    <source>
        <dbReference type="PROSITE" id="PS50893"/>
    </source>
</evidence>
<dbReference type="NCBIfam" id="TIGR01166">
    <property type="entry name" value="cbiO"/>
    <property type="match status" value="1"/>
</dbReference>
<dbReference type="NCBIfam" id="TIGR04520">
    <property type="entry name" value="ECF_ATPase_1"/>
    <property type="match status" value="1"/>
</dbReference>
<dbReference type="GO" id="GO:0006824">
    <property type="term" value="P:cobalt ion transport"/>
    <property type="evidence" value="ECO:0007669"/>
    <property type="project" value="InterPro"/>
</dbReference>
<dbReference type="CDD" id="cd03225">
    <property type="entry name" value="ABC_cobalt_CbiO_domain1"/>
    <property type="match status" value="1"/>
</dbReference>
<reference evidence="12" key="2">
    <citation type="submission" date="2021-09" db="EMBL/GenBank/DDBJ databases">
        <authorList>
            <person name="Gilroy R."/>
        </authorList>
    </citation>
    <scope>NUCLEOTIDE SEQUENCE</scope>
    <source>
        <strain evidence="12">CHK179-5677</strain>
    </source>
</reference>
<evidence type="ECO:0000313" key="13">
    <source>
        <dbReference type="Proteomes" id="UP000760668"/>
    </source>
</evidence>
<comment type="function">
    <text evidence="10">Part of an ABC transporter complex. Responsible for energy coupling to the transport system.</text>
</comment>
<dbReference type="FunFam" id="3.40.50.300:FF:000224">
    <property type="entry name" value="Energy-coupling factor transporter ATP-binding protein EcfA"/>
    <property type="match status" value="1"/>
</dbReference>
<reference evidence="12" key="1">
    <citation type="journal article" date="2021" name="PeerJ">
        <title>Extensive microbial diversity within the chicken gut microbiome revealed by metagenomics and culture.</title>
        <authorList>
            <person name="Gilroy R."/>
            <person name="Ravi A."/>
            <person name="Getino M."/>
            <person name="Pursley I."/>
            <person name="Horton D.L."/>
            <person name="Alikhan N.F."/>
            <person name="Baker D."/>
            <person name="Gharbi K."/>
            <person name="Hall N."/>
            <person name="Watson M."/>
            <person name="Adriaenssens E.M."/>
            <person name="Foster-Nyarko E."/>
            <person name="Jarju S."/>
            <person name="Secka A."/>
            <person name="Antonio M."/>
            <person name="Oren A."/>
            <person name="Chaudhuri R.R."/>
            <person name="La Ragione R."/>
            <person name="Hildebrand F."/>
            <person name="Pallen M.J."/>
        </authorList>
    </citation>
    <scope>NUCLEOTIDE SEQUENCE</scope>
    <source>
        <strain evidence="12">CHK179-5677</strain>
    </source>
</reference>
<protein>
    <recommendedName>
        <fullName evidence="10">ABC transporter ATP-binding protein</fullName>
    </recommendedName>
</protein>
<dbReference type="AlphaFoldDB" id="A0A921ST76"/>
<dbReference type="InterPro" id="IPR005876">
    <property type="entry name" value="Co_trans_ATP-bd"/>
</dbReference>
<dbReference type="InterPro" id="IPR050095">
    <property type="entry name" value="ECF_ABC_transporter_ATP-bd"/>
</dbReference>
<dbReference type="GO" id="GO:0042626">
    <property type="term" value="F:ATPase-coupled transmembrane transporter activity"/>
    <property type="evidence" value="ECO:0007669"/>
    <property type="project" value="TreeGrafter"/>
</dbReference>
<sequence>MANSIVKTDNLRFSYEAEGGLAPVVLDGVDLEIEEGSFVAVLGHNGSGKSTLAKHMNAILLPTGGKVYVDGMDTCNDDKLLDIRRTVGMVFQNPDNQIVANVVEEDVAFAPENLGVPPEEIRRRVDEALRLVDMYDYREHAPHLLSGGQKQRVAIAGVIAMRPRCIVLDEPTAMLDPIGRQEVLRTIRQLNRSAGITVVLITHHMDEAAQADRLVVMSKGRVIADGAPRQVFQRVEELKAVGLTVPETVELCWELRKEGLDAPLDALSDEDCAQALYELLTR</sequence>
<comment type="subcellular location">
    <subcellularLocation>
        <location evidence="1 10">Cell membrane</location>
        <topology evidence="1 10">Peripheral membrane protein</topology>
    </subcellularLocation>
</comment>
<dbReference type="RefSeq" id="WP_295367980.1">
    <property type="nucleotide sequence ID" value="NZ_DYUC01000079.1"/>
</dbReference>
<evidence type="ECO:0000256" key="3">
    <source>
        <dbReference type="ARBA" id="ARBA00022448"/>
    </source>
</evidence>
<dbReference type="SMART" id="SM00382">
    <property type="entry name" value="AAA"/>
    <property type="match status" value="1"/>
</dbReference>
<dbReference type="InterPro" id="IPR003439">
    <property type="entry name" value="ABC_transporter-like_ATP-bd"/>
</dbReference>
<dbReference type="Pfam" id="PF00005">
    <property type="entry name" value="ABC_tran"/>
    <property type="match status" value="1"/>
</dbReference>
<name>A0A921ST76_9FIRM</name>
<keyword evidence="8 10" id="KW-0472">Membrane</keyword>
<dbReference type="SUPFAM" id="SSF52540">
    <property type="entry name" value="P-loop containing nucleoside triphosphate hydrolases"/>
    <property type="match status" value="1"/>
</dbReference>
<evidence type="ECO:0000256" key="2">
    <source>
        <dbReference type="ARBA" id="ARBA00005417"/>
    </source>
</evidence>
<proteinExistence type="inferred from homology"/>
<dbReference type="NCBIfam" id="NF010167">
    <property type="entry name" value="PRK13648.1"/>
    <property type="match status" value="1"/>
</dbReference>
<dbReference type="PANTHER" id="PTHR43553:SF24">
    <property type="entry name" value="ENERGY-COUPLING FACTOR TRANSPORTER ATP-BINDING PROTEIN ECFA1"/>
    <property type="match status" value="1"/>
</dbReference>
<evidence type="ECO:0000256" key="1">
    <source>
        <dbReference type="ARBA" id="ARBA00004202"/>
    </source>
</evidence>
<organism evidence="12 13">
    <name type="scientific">Pseudoflavonifractor capillosus</name>
    <dbReference type="NCBI Taxonomy" id="106588"/>
    <lineage>
        <taxon>Bacteria</taxon>
        <taxon>Bacillati</taxon>
        <taxon>Bacillota</taxon>
        <taxon>Clostridia</taxon>
        <taxon>Eubacteriales</taxon>
        <taxon>Oscillospiraceae</taxon>
        <taxon>Pseudoflavonifractor</taxon>
    </lineage>
</organism>
<dbReference type="InterPro" id="IPR015856">
    <property type="entry name" value="ABC_transpr_CbiO/EcfA_su"/>
</dbReference>
<keyword evidence="4 10" id="KW-1003">Cell membrane</keyword>
<dbReference type="PROSITE" id="PS50893">
    <property type="entry name" value="ABC_TRANSPORTER_2"/>
    <property type="match status" value="1"/>
</dbReference>
<evidence type="ECO:0000256" key="9">
    <source>
        <dbReference type="ARBA" id="ARBA00025157"/>
    </source>
</evidence>
<keyword evidence="3 10" id="KW-0813">Transport</keyword>
<dbReference type="InterPro" id="IPR003593">
    <property type="entry name" value="AAA+_ATPase"/>
</dbReference>
<dbReference type="GO" id="GO:0005524">
    <property type="term" value="F:ATP binding"/>
    <property type="evidence" value="ECO:0007669"/>
    <property type="project" value="UniProtKB-UniRule"/>
</dbReference>
<comment type="function">
    <text evidence="9">Probably part of an ABC transporter complex. Responsible for energy coupling to the transport system.</text>
</comment>
<gene>
    <name evidence="12" type="ORF">K8V01_07940</name>
</gene>
<dbReference type="InterPro" id="IPR030947">
    <property type="entry name" value="EcfA_1"/>
</dbReference>
<evidence type="ECO:0000256" key="8">
    <source>
        <dbReference type="ARBA" id="ARBA00023136"/>
    </source>
</evidence>
<accession>A0A921ST76</accession>
<evidence type="ECO:0000256" key="6">
    <source>
        <dbReference type="ARBA" id="ARBA00022840"/>
    </source>
</evidence>
<evidence type="ECO:0000313" key="12">
    <source>
        <dbReference type="EMBL" id="HJG86934.1"/>
    </source>
</evidence>
<dbReference type="GO" id="GO:0043190">
    <property type="term" value="C:ATP-binding cassette (ABC) transporter complex"/>
    <property type="evidence" value="ECO:0007669"/>
    <property type="project" value="TreeGrafter"/>
</dbReference>
<evidence type="ECO:0000256" key="4">
    <source>
        <dbReference type="ARBA" id="ARBA00022475"/>
    </source>
</evidence>
<dbReference type="PROSITE" id="PS00211">
    <property type="entry name" value="ABC_TRANSPORTER_1"/>
    <property type="match status" value="1"/>
</dbReference>
<dbReference type="GO" id="GO:0016887">
    <property type="term" value="F:ATP hydrolysis activity"/>
    <property type="evidence" value="ECO:0007669"/>
    <property type="project" value="InterPro"/>
</dbReference>
<feature type="domain" description="ABC transporter" evidence="11">
    <location>
        <begin position="6"/>
        <end position="244"/>
    </location>
</feature>
<dbReference type="Proteomes" id="UP000760668">
    <property type="component" value="Unassembled WGS sequence"/>
</dbReference>
<dbReference type="Gene3D" id="3.40.50.300">
    <property type="entry name" value="P-loop containing nucleotide triphosphate hydrolases"/>
    <property type="match status" value="1"/>
</dbReference>
<comment type="similarity">
    <text evidence="2 10">Belongs to the ABC transporter superfamily.</text>
</comment>
<dbReference type="EMBL" id="DYUC01000079">
    <property type="protein sequence ID" value="HJG86934.1"/>
    <property type="molecule type" value="Genomic_DNA"/>
</dbReference>
<comment type="caution">
    <text evidence="12">The sequence shown here is derived from an EMBL/GenBank/DDBJ whole genome shotgun (WGS) entry which is preliminary data.</text>
</comment>